<dbReference type="Gene3D" id="1.10.8.10">
    <property type="entry name" value="DNA helicase RuvA subunit, C-terminal domain"/>
    <property type="match status" value="1"/>
</dbReference>
<feature type="coiled-coil region" evidence="5">
    <location>
        <begin position="461"/>
        <end position="521"/>
    </location>
</feature>
<feature type="compositionally biased region" description="Polar residues" evidence="6">
    <location>
        <begin position="738"/>
        <end position="752"/>
    </location>
</feature>
<feature type="compositionally biased region" description="Low complexity" evidence="6">
    <location>
        <begin position="28"/>
        <end position="37"/>
    </location>
</feature>
<keyword evidence="2 4" id="KW-0863">Zinc-finger</keyword>
<reference evidence="8" key="2">
    <citation type="submission" date="2025-05" db="UniProtKB">
        <authorList>
            <consortium name="EnsemblMetazoa"/>
        </authorList>
    </citation>
    <scope>IDENTIFICATION</scope>
    <source>
        <strain evidence="8">Foshan</strain>
    </source>
</reference>
<evidence type="ECO:0000256" key="3">
    <source>
        <dbReference type="ARBA" id="ARBA00022833"/>
    </source>
</evidence>
<feature type="compositionally biased region" description="Polar residues" evidence="6">
    <location>
        <begin position="14"/>
        <end position="27"/>
    </location>
</feature>
<feature type="domain" description="RanBP2-type" evidence="7">
    <location>
        <begin position="621"/>
        <end position="651"/>
    </location>
</feature>
<dbReference type="RefSeq" id="XP_062711251.1">
    <property type="nucleotide sequence ID" value="XM_062855267.1"/>
</dbReference>
<feature type="compositionally biased region" description="Low complexity" evidence="6">
    <location>
        <begin position="125"/>
        <end position="140"/>
    </location>
</feature>
<dbReference type="SMART" id="SM00547">
    <property type="entry name" value="ZnF_RBZ"/>
    <property type="match status" value="1"/>
</dbReference>
<feature type="region of interest" description="Disordered" evidence="6">
    <location>
        <begin position="365"/>
        <end position="397"/>
    </location>
</feature>
<accession>A0ABM1XSR3</accession>
<evidence type="ECO:0000256" key="1">
    <source>
        <dbReference type="ARBA" id="ARBA00022723"/>
    </source>
</evidence>
<evidence type="ECO:0000256" key="2">
    <source>
        <dbReference type="ARBA" id="ARBA00022771"/>
    </source>
</evidence>
<dbReference type="InterPro" id="IPR001876">
    <property type="entry name" value="Znf_RanBP2"/>
</dbReference>
<feature type="compositionally biased region" description="Low complexity" evidence="6">
    <location>
        <begin position="714"/>
        <end position="735"/>
    </location>
</feature>
<dbReference type="SUPFAM" id="SSF90209">
    <property type="entry name" value="Ran binding protein zinc finger-like"/>
    <property type="match status" value="1"/>
</dbReference>
<feature type="compositionally biased region" description="Polar residues" evidence="6">
    <location>
        <begin position="304"/>
        <end position="322"/>
    </location>
</feature>
<dbReference type="GeneID" id="109408777"/>
<proteinExistence type="predicted"/>
<feature type="compositionally biased region" description="Polar residues" evidence="6">
    <location>
        <begin position="98"/>
        <end position="111"/>
    </location>
</feature>
<feature type="compositionally biased region" description="Polar residues" evidence="6">
    <location>
        <begin position="172"/>
        <end position="217"/>
    </location>
</feature>
<sequence length="752" mass="79305">MATNPPKKPPENDTYYTTGFPDSNFSGPTTPSTTTSLLKKRRSTCSCSNISIMQLFHEMKQKFPTVPDHVVSDLVTANCHNRPGCIESLEKAVLGSPVTGQAYPSQSIHSTSLKRRINERKMSKLESSLSGGSSGSSSRESSVDKSPKCAGDAGTGNFNNNNNRIPNNTTTSSTGDHLSRDSGSVNNSADNHPTTMMTPAFDSNNNRVAPSRPTTLPFSGPRPTRVAPLPPISSASQQSANSAEIGETINVQLNVTVSPVASRSPLGQRHTSTLQLQPEAPYSRELAQASSRFNTPGPLPPGANSRSSTSVNLTLRQPSEGPQSPIHIHASPLKYTAKGFNAQSGIQSKLEITFQDGFGSISAMRTHVPGFDPPPIVGSNHSSSSNSSNSTSIPQRGQLQENPYRDHYQHQQQQQMVAGVTVNAGAQMAAAQHNESDGLTKEQLRQNYLTEVAITHQIDQKNRLSIEVERYRQQLRSIRREIDVLQRPLTPQAAEDLHHEVQFLRQEADLMQKEVDSAELTTAAAAMATGNPHHSSIADGLHALSIEGSPILPAGSIANRPPRPPRPPPPRMPPGLHQQLPSTPANDAPPPYPLEGRSLSAPAGTAVNHPPGGGGGGGDLSTGEQWTCSLCTFQNHELMTTCEVCSLPKVSGRLSSQNSVPAAASSHPTPATASSPASVAATATRPSAITAMASASAPLVAASAPVAATVLLQSPSASSPSSSTAPSSVASTPIASQPPIQNASYQKSSIEC</sequence>
<keyword evidence="9" id="KW-1185">Reference proteome</keyword>
<evidence type="ECO:0000313" key="9">
    <source>
        <dbReference type="Proteomes" id="UP000069940"/>
    </source>
</evidence>
<dbReference type="Proteomes" id="UP000069940">
    <property type="component" value="Unassembled WGS sequence"/>
</dbReference>
<feature type="region of interest" description="Disordered" evidence="6">
    <location>
        <begin position="98"/>
        <end position="117"/>
    </location>
</feature>
<keyword evidence="1" id="KW-0479">Metal-binding</keyword>
<dbReference type="Gene3D" id="2.30.30.380">
    <property type="entry name" value="Zn-finger domain of Sec23/24"/>
    <property type="match status" value="1"/>
</dbReference>
<organism evidence="8 9">
    <name type="scientific">Aedes albopictus</name>
    <name type="common">Asian tiger mosquito</name>
    <name type="synonym">Stegomyia albopicta</name>
    <dbReference type="NCBI Taxonomy" id="7160"/>
    <lineage>
        <taxon>Eukaryota</taxon>
        <taxon>Metazoa</taxon>
        <taxon>Ecdysozoa</taxon>
        <taxon>Arthropoda</taxon>
        <taxon>Hexapoda</taxon>
        <taxon>Insecta</taxon>
        <taxon>Pterygota</taxon>
        <taxon>Neoptera</taxon>
        <taxon>Endopterygota</taxon>
        <taxon>Diptera</taxon>
        <taxon>Nematocera</taxon>
        <taxon>Culicoidea</taxon>
        <taxon>Culicidae</taxon>
        <taxon>Culicinae</taxon>
        <taxon>Aedini</taxon>
        <taxon>Aedes</taxon>
        <taxon>Stegomyia</taxon>
    </lineage>
</organism>
<feature type="compositionally biased region" description="Pro residues" evidence="6">
    <location>
        <begin position="561"/>
        <end position="573"/>
    </location>
</feature>
<feature type="compositionally biased region" description="Low complexity" evidence="6">
    <location>
        <begin position="155"/>
        <end position="171"/>
    </location>
</feature>
<feature type="compositionally biased region" description="Low complexity" evidence="6">
    <location>
        <begin position="659"/>
        <end position="684"/>
    </location>
</feature>
<name>A0ABM1XSR3_AEDAL</name>
<dbReference type="PROSITE" id="PS50199">
    <property type="entry name" value="ZF_RANBP2_2"/>
    <property type="match status" value="1"/>
</dbReference>
<evidence type="ECO:0000256" key="4">
    <source>
        <dbReference type="PROSITE-ProRule" id="PRU00322"/>
    </source>
</evidence>
<evidence type="ECO:0000256" key="6">
    <source>
        <dbReference type="SAM" id="MobiDB-lite"/>
    </source>
</evidence>
<feature type="compositionally biased region" description="Gly residues" evidence="6">
    <location>
        <begin position="611"/>
        <end position="620"/>
    </location>
</feature>
<keyword evidence="5" id="KW-0175">Coiled coil</keyword>
<protein>
    <recommendedName>
        <fullName evidence="7">RanBP2-type domain-containing protein</fullName>
    </recommendedName>
</protein>
<dbReference type="CDD" id="cd14362">
    <property type="entry name" value="CUE_TAB2_TAB3"/>
    <property type="match status" value="1"/>
</dbReference>
<keyword evidence="3" id="KW-0862">Zinc</keyword>
<evidence type="ECO:0000313" key="8">
    <source>
        <dbReference type="EnsemblMetazoa" id="AALFPA23_002477.P2337"/>
    </source>
</evidence>
<evidence type="ECO:0000256" key="5">
    <source>
        <dbReference type="SAM" id="Coils"/>
    </source>
</evidence>
<dbReference type="InterPro" id="IPR041911">
    <property type="entry name" value="TAB2/3_CUE"/>
</dbReference>
<feature type="region of interest" description="Disordered" evidence="6">
    <location>
        <begin position="122"/>
        <end position="241"/>
    </location>
</feature>
<reference evidence="9" key="1">
    <citation type="journal article" date="2015" name="Proc. Natl. Acad. Sci. U.S.A.">
        <title>Genome sequence of the Asian Tiger mosquito, Aedes albopictus, reveals insights into its biology, genetics, and evolution.</title>
        <authorList>
            <person name="Chen X.G."/>
            <person name="Jiang X."/>
            <person name="Gu J."/>
            <person name="Xu M."/>
            <person name="Wu Y."/>
            <person name="Deng Y."/>
            <person name="Zhang C."/>
            <person name="Bonizzoni M."/>
            <person name="Dermauw W."/>
            <person name="Vontas J."/>
            <person name="Armbruster P."/>
            <person name="Huang X."/>
            <person name="Yang Y."/>
            <person name="Zhang H."/>
            <person name="He W."/>
            <person name="Peng H."/>
            <person name="Liu Y."/>
            <person name="Wu K."/>
            <person name="Chen J."/>
            <person name="Lirakis M."/>
            <person name="Topalis P."/>
            <person name="Van Leeuwen T."/>
            <person name="Hall A.B."/>
            <person name="Jiang X."/>
            <person name="Thorpe C."/>
            <person name="Mueller R.L."/>
            <person name="Sun C."/>
            <person name="Waterhouse R.M."/>
            <person name="Yan G."/>
            <person name="Tu Z.J."/>
            <person name="Fang X."/>
            <person name="James A.A."/>
        </authorList>
    </citation>
    <scope>NUCLEOTIDE SEQUENCE [LARGE SCALE GENOMIC DNA]</scope>
    <source>
        <strain evidence="9">Foshan</strain>
    </source>
</reference>
<dbReference type="InterPro" id="IPR036443">
    <property type="entry name" value="Znf_RanBP2_sf"/>
</dbReference>
<feature type="region of interest" description="Disordered" evidence="6">
    <location>
        <begin position="714"/>
        <end position="752"/>
    </location>
</feature>
<feature type="region of interest" description="Disordered" evidence="6">
    <location>
        <begin position="552"/>
        <end position="620"/>
    </location>
</feature>
<feature type="region of interest" description="Disordered" evidence="6">
    <location>
        <begin position="1"/>
        <end position="37"/>
    </location>
</feature>
<dbReference type="EnsemblMetazoa" id="AALFPA23_002477.R2337">
    <property type="protein sequence ID" value="AALFPA23_002477.P2337"/>
    <property type="gene ID" value="AALFPA23_002477"/>
</dbReference>
<evidence type="ECO:0000259" key="7">
    <source>
        <dbReference type="PROSITE" id="PS50199"/>
    </source>
</evidence>
<feature type="compositionally biased region" description="Low complexity" evidence="6">
    <location>
        <begin position="379"/>
        <end position="392"/>
    </location>
</feature>
<feature type="region of interest" description="Disordered" evidence="6">
    <location>
        <begin position="653"/>
        <end position="684"/>
    </location>
</feature>
<feature type="region of interest" description="Disordered" evidence="6">
    <location>
        <begin position="262"/>
        <end position="325"/>
    </location>
</feature>
<dbReference type="PROSITE" id="PS01358">
    <property type="entry name" value="ZF_RANBP2_1"/>
    <property type="match status" value="1"/>
</dbReference>